<dbReference type="InterPro" id="IPR036259">
    <property type="entry name" value="MFS_trans_sf"/>
</dbReference>
<dbReference type="SUPFAM" id="SSF103473">
    <property type="entry name" value="MFS general substrate transporter"/>
    <property type="match status" value="1"/>
</dbReference>
<feature type="transmembrane region" description="Helical" evidence="4">
    <location>
        <begin position="67"/>
        <end position="86"/>
    </location>
</feature>
<keyword evidence="1 4" id="KW-0812">Transmembrane</keyword>
<organism evidence="6 7">
    <name type="scientific">Devosia nitrariae</name>
    <dbReference type="NCBI Taxonomy" id="2071872"/>
    <lineage>
        <taxon>Bacteria</taxon>
        <taxon>Pseudomonadati</taxon>
        <taxon>Pseudomonadota</taxon>
        <taxon>Alphaproteobacteria</taxon>
        <taxon>Hyphomicrobiales</taxon>
        <taxon>Devosiaceae</taxon>
        <taxon>Devosia</taxon>
    </lineage>
</organism>
<protein>
    <submittedName>
        <fullName evidence="6">MFS transporter</fullName>
    </submittedName>
</protein>
<keyword evidence="2 4" id="KW-1133">Transmembrane helix</keyword>
<dbReference type="Proteomes" id="UP001156691">
    <property type="component" value="Unassembled WGS sequence"/>
</dbReference>
<feature type="transmembrane region" description="Helical" evidence="4">
    <location>
        <begin position="183"/>
        <end position="203"/>
    </location>
</feature>
<dbReference type="PROSITE" id="PS50850">
    <property type="entry name" value="MFS"/>
    <property type="match status" value="1"/>
</dbReference>
<evidence type="ECO:0000256" key="1">
    <source>
        <dbReference type="ARBA" id="ARBA00022692"/>
    </source>
</evidence>
<dbReference type="PANTHER" id="PTHR11360">
    <property type="entry name" value="MONOCARBOXYLATE TRANSPORTER"/>
    <property type="match status" value="1"/>
</dbReference>
<dbReference type="PANTHER" id="PTHR11360:SF308">
    <property type="entry name" value="BLL3089 PROTEIN"/>
    <property type="match status" value="1"/>
</dbReference>
<dbReference type="InterPro" id="IPR020846">
    <property type="entry name" value="MFS_dom"/>
</dbReference>
<evidence type="ECO:0000259" key="5">
    <source>
        <dbReference type="PROSITE" id="PS50850"/>
    </source>
</evidence>
<feature type="transmembrane region" description="Helical" evidence="4">
    <location>
        <begin position="243"/>
        <end position="264"/>
    </location>
</feature>
<gene>
    <name evidence="6" type="ORF">GCM10010862_36740</name>
</gene>
<evidence type="ECO:0000313" key="7">
    <source>
        <dbReference type="Proteomes" id="UP001156691"/>
    </source>
</evidence>
<feature type="transmembrane region" description="Helical" evidence="4">
    <location>
        <begin position="276"/>
        <end position="301"/>
    </location>
</feature>
<reference evidence="7" key="1">
    <citation type="journal article" date="2019" name="Int. J. Syst. Evol. Microbiol.">
        <title>The Global Catalogue of Microorganisms (GCM) 10K type strain sequencing project: providing services to taxonomists for standard genome sequencing and annotation.</title>
        <authorList>
            <consortium name="The Broad Institute Genomics Platform"/>
            <consortium name="The Broad Institute Genome Sequencing Center for Infectious Disease"/>
            <person name="Wu L."/>
            <person name="Ma J."/>
        </authorList>
    </citation>
    <scope>NUCLEOTIDE SEQUENCE [LARGE SCALE GENOMIC DNA]</scope>
    <source>
        <strain evidence="7">NBRC 112416</strain>
    </source>
</reference>
<keyword evidence="3 4" id="KW-0472">Membrane</keyword>
<evidence type="ECO:0000256" key="3">
    <source>
        <dbReference type="ARBA" id="ARBA00023136"/>
    </source>
</evidence>
<evidence type="ECO:0000256" key="4">
    <source>
        <dbReference type="SAM" id="Phobius"/>
    </source>
</evidence>
<feature type="transmembrane region" description="Helical" evidence="4">
    <location>
        <begin position="308"/>
        <end position="327"/>
    </location>
</feature>
<feature type="transmembrane region" description="Helical" evidence="4">
    <location>
        <begin position="370"/>
        <end position="390"/>
    </location>
</feature>
<evidence type="ECO:0000256" key="2">
    <source>
        <dbReference type="ARBA" id="ARBA00022989"/>
    </source>
</evidence>
<dbReference type="EMBL" id="BSNS01000020">
    <property type="protein sequence ID" value="GLQ56415.1"/>
    <property type="molecule type" value="Genomic_DNA"/>
</dbReference>
<proteinExistence type="predicted"/>
<feature type="transmembrane region" description="Helical" evidence="4">
    <location>
        <begin position="333"/>
        <end position="358"/>
    </location>
</feature>
<dbReference type="Gene3D" id="1.20.1250.20">
    <property type="entry name" value="MFS general substrate transporter like domains"/>
    <property type="match status" value="2"/>
</dbReference>
<evidence type="ECO:0000313" key="6">
    <source>
        <dbReference type="EMBL" id="GLQ56415.1"/>
    </source>
</evidence>
<dbReference type="InterPro" id="IPR050327">
    <property type="entry name" value="Proton-linked_MCT"/>
</dbReference>
<feature type="transmembrane region" description="Helical" evidence="4">
    <location>
        <begin position="155"/>
        <end position="177"/>
    </location>
</feature>
<sequence length="428" mass="45654">MRIWTYMQSPAPKSPPLSELTGRQIQWILGGATMTLATMPGQTNFIAQFNASLRADFGLSHGAFGGFYTLATLASACTLVFAGVLADKVEARLLAIGSIAGLAVTALVMSGLQHIALLVIALAALRFFGQGMLAHIAMTTMSRWFNRFRGRALSFAGLGFTVGEAALPFTITLSIAAFGWRNVWLGTACMLIAVLVPVIWYLLRDPPDGKRARAAGTVNPDAPTSLRPTGQKWTRTAVLRDPLFYAIIPGIMAPPAIGTLFIFHQAHLTEIKAWDLTLFTAFFPFLSGTVAISSVFAGFLVDRFGAWRLMPVVLLPLAGACLLIGTLSPQWSIPLIFICFGLTQGMMNPIVGALWVEVYGTAHIGAVRSLATAALVAASAVGPGIAGYLIDTGVELTAQAFAYAAYCLAGAVLYLALQPRFRRRGIAL</sequence>
<dbReference type="Pfam" id="PF07690">
    <property type="entry name" value="MFS_1"/>
    <property type="match status" value="1"/>
</dbReference>
<comment type="caution">
    <text evidence="6">The sequence shown here is derived from an EMBL/GenBank/DDBJ whole genome shotgun (WGS) entry which is preliminary data.</text>
</comment>
<accession>A0ABQ5W903</accession>
<name>A0ABQ5W903_9HYPH</name>
<dbReference type="InterPro" id="IPR011701">
    <property type="entry name" value="MFS"/>
</dbReference>
<feature type="domain" description="Major facilitator superfamily (MFS) profile" evidence="5">
    <location>
        <begin position="19"/>
        <end position="422"/>
    </location>
</feature>
<feature type="transmembrane region" description="Helical" evidence="4">
    <location>
        <begin position="93"/>
        <end position="109"/>
    </location>
</feature>
<feature type="transmembrane region" description="Helical" evidence="4">
    <location>
        <begin position="396"/>
        <end position="417"/>
    </location>
</feature>
<feature type="transmembrane region" description="Helical" evidence="4">
    <location>
        <begin position="115"/>
        <end position="134"/>
    </location>
</feature>
<keyword evidence="7" id="KW-1185">Reference proteome</keyword>